<protein>
    <submittedName>
        <fullName evidence="1">Uncharacterized protein</fullName>
    </submittedName>
</protein>
<evidence type="ECO:0000313" key="2">
    <source>
        <dbReference type="Proteomes" id="UP000277579"/>
    </source>
</evidence>
<sequence length="36" mass="4320">MQAKLIKNVMLKAKEFRKTPLLSKISYLFFKIICFK</sequence>
<dbReference type="Proteomes" id="UP000277579">
    <property type="component" value="Unassembled WGS sequence"/>
</dbReference>
<organism evidence="1 2">
    <name type="scientific">Flavobacterium endophyticum</name>
    <dbReference type="NCBI Taxonomy" id="1540163"/>
    <lineage>
        <taxon>Bacteria</taxon>
        <taxon>Pseudomonadati</taxon>
        <taxon>Bacteroidota</taxon>
        <taxon>Flavobacteriia</taxon>
        <taxon>Flavobacteriales</taxon>
        <taxon>Flavobacteriaceae</taxon>
        <taxon>Flavobacterium</taxon>
    </lineage>
</organism>
<reference evidence="1 2" key="1">
    <citation type="submission" date="2018-10" db="EMBL/GenBank/DDBJ databases">
        <title>Genomic Encyclopedia of Archaeal and Bacterial Type Strains, Phase II (KMG-II): from individual species to whole genera.</title>
        <authorList>
            <person name="Goeker M."/>
        </authorList>
    </citation>
    <scope>NUCLEOTIDE SEQUENCE [LARGE SCALE GENOMIC DNA]</scope>
    <source>
        <strain evidence="1 2">DSM 29537</strain>
    </source>
</reference>
<keyword evidence="2" id="KW-1185">Reference proteome</keyword>
<name>A0A495MG23_9FLAO</name>
<gene>
    <name evidence="1" type="ORF">CLV94_2165</name>
</gene>
<evidence type="ECO:0000313" key="1">
    <source>
        <dbReference type="EMBL" id="RKS23259.1"/>
    </source>
</evidence>
<accession>A0A495MG23</accession>
<comment type="caution">
    <text evidence="1">The sequence shown here is derived from an EMBL/GenBank/DDBJ whole genome shotgun (WGS) entry which is preliminary data.</text>
</comment>
<dbReference type="EMBL" id="RBLC01000002">
    <property type="protein sequence ID" value="RKS23259.1"/>
    <property type="molecule type" value="Genomic_DNA"/>
</dbReference>
<proteinExistence type="predicted"/>
<dbReference type="AlphaFoldDB" id="A0A495MG23"/>